<reference evidence="3" key="2">
    <citation type="journal article" date="2017" name="Plant Physiol. Biochem.">
        <title>Differential oxidative and antioxidative response of duckweed Lemna minor toward plant growth promoting/inhibiting bacteria.</title>
        <authorList>
            <person name="Ishizawa H."/>
            <person name="Kuroda M."/>
            <person name="Morikawa M."/>
            <person name="Ike M."/>
        </authorList>
    </citation>
    <scope>NUCLEOTIDE SEQUENCE [LARGE SCALE GENOMIC DNA]</scope>
    <source>
        <strain evidence="3">M6</strain>
    </source>
</reference>
<dbReference type="AlphaFoldDB" id="A0A3G9G6D7"/>
<evidence type="ECO:0000313" key="3">
    <source>
        <dbReference type="Proteomes" id="UP000278756"/>
    </source>
</evidence>
<reference evidence="3" key="1">
    <citation type="journal article" date="2017" name="Biotechnol. Biofuels">
        <title>Evaluation of environmental bacterial communities as a factor affecting the growth of duckweed Lemna minor.</title>
        <authorList>
            <person name="Ishizawa H."/>
            <person name="Kuroda M."/>
            <person name="Morikawa M."/>
            <person name="Ike M."/>
        </authorList>
    </citation>
    <scope>NUCLEOTIDE SEQUENCE [LARGE SCALE GENOMIC DNA]</scope>
    <source>
        <strain evidence="3">M6</strain>
    </source>
</reference>
<evidence type="ECO:0000256" key="1">
    <source>
        <dbReference type="SAM" id="MobiDB-lite"/>
    </source>
</evidence>
<evidence type="ECO:0008006" key="4">
    <source>
        <dbReference type="Google" id="ProtNLM"/>
    </source>
</evidence>
<name>A0A3G9G6D7_9CAUL</name>
<dbReference type="Proteomes" id="UP000278756">
    <property type="component" value="Chromosome 1"/>
</dbReference>
<dbReference type="OrthoDB" id="7189763at2"/>
<protein>
    <recommendedName>
        <fullName evidence="4">VanZ-like domain-containing protein</fullName>
    </recommendedName>
</protein>
<dbReference type="EMBL" id="AP018827">
    <property type="protein sequence ID" value="BBF81401.1"/>
    <property type="molecule type" value="Genomic_DNA"/>
</dbReference>
<feature type="region of interest" description="Disordered" evidence="1">
    <location>
        <begin position="69"/>
        <end position="88"/>
    </location>
</feature>
<proteinExistence type="predicted"/>
<gene>
    <name evidence="2" type="ORF">EM6_1999</name>
</gene>
<dbReference type="RefSeq" id="WP_126422461.1">
    <property type="nucleotide sequence ID" value="NZ_AP018827.1"/>
</dbReference>
<sequence length="88" mass="9582">MLQLAFPRVRRTDLALGVLVLGALIEVAQLFTGRSASVGDWLADLIGVSLATLPSYAETFRHYVRLGGRAPRRRSGDRTAKRAKSSSL</sequence>
<organism evidence="2 3">
    <name type="scientific">Asticcacaulis excentricus</name>
    <dbReference type="NCBI Taxonomy" id="78587"/>
    <lineage>
        <taxon>Bacteria</taxon>
        <taxon>Pseudomonadati</taxon>
        <taxon>Pseudomonadota</taxon>
        <taxon>Alphaproteobacteria</taxon>
        <taxon>Caulobacterales</taxon>
        <taxon>Caulobacteraceae</taxon>
        <taxon>Asticcacaulis</taxon>
    </lineage>
</organism>
<evidence type="ECO:0000313" key="2">
    <source>
        <dbReference type="EMBL" id="BBF81401.1"/>
    </source>
</evidence>
<accession>A0A3G9G6D7</accession>